<feature type="transmembrane region" description="Helical" evidence="2">
    <location>
        <begin position="6"/>
        <end position="27"/>
    </location>
</feature>
<protein>
    <submittedName>
        <fullName evidence="3">Uncharacterized protein</fullName>
    </submittedName>
</protein>
<evidence type="ECO:0000313" key="3">
    <source>
        <dbReference type="EMBL" id="PBK97497.1"/>
    </source>
</evidence>
<dbReference type="EMBL" id="KZ293649">
    <property type="protein sequence ID" value="PBK97497.1"/>
    <property type="molecule type" value="Genomic_DNA"/>
</dbReference>
<name>A0A2H3E808_ARMGA</name>
<evidence type="ECO:0000256" key="1">
    <source>
        <dbReference type="SAM" id="MobiDB-lite"/>
    </source>
</evidence>
<keyword evidence="2" id="KW-1133">Transmembrane helix</keyword>
<dbReference type="Proteomes" id="UP000217790">
    <property type="component" value="Unassembled WGS sequence"/>
</dbReference>
<gene>
    <name evidence="3" type="ORF">ARMGADRAFT_1060683</name>
</gene>
<keyword evidence="4" id="KW-1185">Reference proteome</keyword>
<feature type="compositionally biased region" description="Polar residues" evidence="1">
    <location>
        <begin position="295"/>
        <end position="315"/>
    </location>
</feature>
<proteinExistence type="predicted"/>
<keyword evidence="2" id="KW-0812">Transmembrane</keyword>
<evidence type="ECO:0000313" key="4">
    <source>
        <dbReference type="Proteomes" id="UP000217790"/>
    </source>
</evidence>
<dbReference type="OMA" id="HIANKMY"/>
<organism evidence="3 4">
    <name type="scientific">Armillaria gallica</name>
    <name type="common">Bulbous honey fungus</name>
    <name type="synonym">Armillaria bulbosa</name>
    <dbReference type="NCBI Taxonomy" id="47427"/>
    <lineage>
        <taxon>Eukaryota</taxon>
        <taxon>Fungi</taxon>
        <taxon>Dikarya</taxon>
        <taxon>Basidiomycota</taxon>
        <taxon>Agaricomycotina</taxon>
        <taxon>Agaricomycetes</taxon>
        <taxon>Agaricomycetidae</taxon>
        <taxon>Agaricales</taxon>
        <taxon>Marasmiineae</taxon>
        <taxon>Physalacriaceae</taxon>
        <taxon>Armillaria</taxon>
    </lineage>
</organism>
<dbReference type="AlphaFoldDB" id="A0A2H3E808"/>
<dbReference type="OrthoDB" id="3037800at2759"/>
<evidence type="ECO:0000256" key="2">
    <source>
        <dbReference type="SAM" id="Phobius"/>
    </source>
</evidence>
<reference evidence="4" key="1">
    <citation type="journal article" date="2017" name="Nat. Ecol. Evol.">
        <title>Genome expansion and lineage-specific genetic innovations in the forest pathogenic fungi Armillaria.</title>
        <authorList>
            <person name="Sipos G."/>
            <person name="Prasanna A.N."/>
            <person name="Walter M.C."/>
            <person name="O'Connor E."/>
            <person name="Balint B."/>
            <person name="Krizsan K."/>
            <person name="Kiss B."/>
            <person name="Hess J."/>
            <person name="Varga T."/>
            <person name="Slot J."/>
            <person name="Riley R."/>
            <person name="Boka B."/>
            <person name="Rigling D."/>
            <person name="Barry K."/>
            <person name="Lee J."/>
            <person name="Mihaltcheva S."/>
            <person name="LaButti K."/>
            <person name="Lipzen A."/>
            <person name="Waldron R."/>
            <person name="Moloney N.M."/>
            <person name="Sperisen C."/>
            <person name="Kredics L."/>
            <person name="Vagvoelgyi C."/>
            <person name="Patrignani A."/>
            <person name="Fitzpatrick D."/>
            <person name="Nagy I."/>
            <person name="Doyle S."/>
            <person name="Anderson J.B."/>
            <person name="Grigoriev I.V."/>
            <person name="Gueldener U."/>
            <person name="Muensterkoetter M."/>
            <person name="Nagy L.G."/>
        </authorList>
    </citation>
    <scope>NUCLEOTIDE SEQUENCE [LARGE SCALE GENOMIC DNA]</scope>
    <source>
        <strain evidence="4">Ar21-2</strain>
    </source>
</reference>
<dbReference type="InParanoid" id="A0A2H3E808"/>
<sequence length="364" mass="40082">MIDGGASVIVTIAGLGYAIVSGTRLFITPQKKIDRLEGALHIANKMYLVVKKKMSAEEAFLISDHQKKLIDELATLDKTRWGHLRNLRKYVLFKKNVKIHCATVKRMSREYLAAREVAEAAERVAREREEKAAAQEEETTKKRLQMLERDLCALLNEKYRRRVLTRDLGQPGTSKSSSTAATLTSPIDLLNTSNTSLPIPVMNPHSSHTPRPDDFSSELRGLVLDEDLIDFSDTSLNLGQRDGILIDLSTDDAGSLHRLLSSDSDISYLEGMNLLSTLLDSPWSAIRIPAEASHPNETPMSGNAAPSASGTSTPVVSAVPEQGSQNHHTPPKSFGTRLNQLVEDMRTASNYISASTDLYEAFPT</sequence>
<feature type="region of interest" description="Disordered" evidence="1">
    <location>
        <begin position="293"/>
        <end position="335"/>
    </location>
</feature>
<accession>A0A2H3E808</accession>
<keyword evidence="2" id="KW-0472">Membrane</keyword>